<evidence type="ECO:0000313" key="3">
    <source>
        <dbReference type="EMBL" id="KAA5419189.1"/>
    </source>
</evidence>
<accession>A0A0P0GL71</accession>
<feature type="transmembrane region" description="Helical" evidence="1">
    <location>
        <begin position="46"/>
        <end position="68"/>
    </location>
</feature>
<dbReference type="RefSeq" id="WP_022209788.1">
    <property type="nucleotide sequence ID" value="NZ_CABMLT010000012.1"/>
</dbReference>
<reference evidence="2 5" key="1">
    <citation type="journal article" date="2015" name="Science">
        <title>Genetic determinants of in vivo fitness and diet responsiveness in multiple human gut Bacteroides.</title>
        <authorList>
            <person name="Wu M."/>
            <person name="McNulty N.P."/>
            <person name="Rodionov D.A."/>
            <person name="Khoroshkin M.S."/>
            <person name="Griffin N.W."/>
            <person name="Cheng J."/>
            <person name="Latreille P."/>
            <person name="Kerstetter R.A."/>
            <person name="Terrapon N."/>
            <person name="Henrissat B."/>
            <person name="Osterman A.L."/>
            <person name="Gordon J.I."/>
        </authorList>
    </citation>
    <scope>NUCLEOTIDE SEQUENCE [LARGE SCALE GENOMIC DNA]</scope>
    <source>
        <strain evidence="2 5">WH2</strain>
    </source>
</reference>
<evidence type="ECO:0000313" key="5">
    <source>
        <dbReference type="Proteomes" id="UP000061809"/>
    </source>
</evidence>
<evidence type="ECO:0000313" key="4">
    <source>
        <dbReference type="EMBL" id="RGS31260.1"/>
    </source>
</evidence>
<reference evidence="3 7" key="3">
    <citation type="journal article" date="2019" name="Nat. Med.">
        <title>A library of human gut bacterial isolates paired with longitudinal multiomics data enables mechanistic microbiome research.</title>
        <authorList>
            <person name="Poyet M."/>
            <person name="Groussin M."/>
            <person name="Gibbons S.M."/>
            <person name="Avila-Pacheco J."/>
            <person name="Jiang X."/>
            <person name="Kearney S.M."/>
            <person name="Perrotta A.R."/>
            <person name="Berdy B."/>
            <person name="Zhao S."/>
            <person name="Lieberman T.D."/>
            <person name="Swanson P.K."/>
            <person name="Smith M."/>
            <person name="Roesemann S."/>
            <person name="Alexander J.E."/>
            <person name="Rich S.A."/>
            <person name="Livny J."/>
            <person name="Vlamakis H."/>
            <person name="Clish C."/>
            <person name="Bullock K."/>
            <person name="Deik A."/>
            <person name="Scott J."/>
            <person name="Pierce K.A."/>
            <person name="Xavier R.J."/>
            <person name="Alm E.J."/>
        </authorList>
    </citation>
    <scope>NUCLEOTIDE SEQUENCE [LARGE SCALE GENOMIC DNA]</scope>
    <source>
        <strain evidence="3 7">BIOML-A6</strain>
    </source>
</reference>
<sequence>MNKEFDFDDIGKKTPYRTPDNFFEDMQQKVMERTCGGQRRKHRLQIMFSTAIAAAAILAGVLFVPSYLRTEDAPAGTSDMLAIERSSSDPVDKWIHELSDEELEELVNFSENDIFLN</sequence>
<evidence type="ECO:0000313" key="7">
    <source>
        <dbReference type="Proteomes" id="UP000448877"/>
    </source>
</evidence>
<dbReference type="EMBL" id="CP012801">
    <property type="protein sequence ID" value="ALJ61888.1"/>
    <property type="molecule type" value="Genomic_DNA"/>
</dbReference>
<evidence type="ECO:0000256" key="1">
    <source>
        <dbReference type="SAM" id="Phobius"/>
    </source>
</evidence>
<evidence type="ECO:0000313" key="2">
    <source>
        <dbReference type="EMBL" id="ALJ61888.1"/>
    </source>
</evidence>
<keyword evidence="1" id="KW-0472">Membrane</keyword>
<dbReference type="EMBL" id="QRVJ01000042">
    <property type="protein sequence ID" value="RGS31260.1"/>
    <property type="molecule type" value="Genomic_DNA"/>
</dbReference>
<dbReference type="eggNOG" id="ENOG502ZUKZ">
    <property type="taxonomic scope" value="Bacteria"/>
</dbReference>
<name>A0A0P0GL71_9BACE</name>
<dbReference type="AlphaFoldDB" id="A0A0P0GL71"/>
<dbReference type="Proteomes" id="UP000061809">
    <property type="component" value="Chromosome"/>
</dbReference>
<proteinExistence type="predicted"/>
<dbReference type="KEGG" id="bcel:BcellWH2_04674"/>
<dbReference type="Proteomes" id="UP000283341">
    <property type="component" value="Unassembled WGS sequence"/>
</dbReference>
<dbReference type="GeneID" id="66309442"/>
<dbReference type="EMBL" id="VVYV01000014">
    <property type="protein sequence ID" value="KAA5419189.1"/>
    <property type="molecule type" value="Genomic_DNA"/>
</dbReference>
<organism evidence="2 5">
    <name type="scientific">Bacteroides cellulosilyticus</name>
    <dbReference type="NCBI Taxonomy" id="246787"/>
    <lineage>
        <taxon>Bacteria</taxon>
        <taxon>Pseudomonadati</taxon>
        <taxon>Bacteroidota</taxon>
        <taxon>Bacteroidia</taxon>
        <taxon>Bacteroidales</taxon>
        <taxon>Bacteroidaceae</taxon>
        <taxon>Bacteroides</taxon>
    </lineage>
</organism>
<dbReference type="STRING" id="246787.BcellWH2_04674"/>
<keyword evidence="1" id="KW-0812">Transmembrane</keyword>
<keyword evidence="1" id="KW-1133">Transmembrane helix</keyword>
<evidence type="ECO:0000313" key="6">
    <source>
        <dbReference type="Proteomes" id="UP000283341"/>
    </source>
</evidence>
<dbReference type="Proteomes" id="UP000448877">
    <property type="component" value="Unassembled WGS sequence"/>
</dbReference>
<protein>
    <submittedName>
        <fullName evidence="2">Uncharacterized protein</fullName>
    </submittedName>
</protein>
<gene>
    <name evidence="2" type="ORF">BcellWH2_04674</name>
    <name evidence="4" type="ORF">DWX97_25205</name>
    <name evidence="3" type="ORF">F2Y81_09985</name>
</gene>
<dbReference type="PATRIC" id="fig|246787.4.peg.4830"/>
<reference evidence="4 6" key="2">
    <citation type="submission" date="2018-08" db="EMBL/GenBank/DDBJ databases">
        <title>A genome reference for cultivated species of the human gut microbiota.</title>
        <authorList>
            <person name="Zou Y."/>
            <person name="Xue W."/>
            <person name="Luo G."/>
        </authorList>
    </citation>
    <scope>NUCLEOTIDE SEQUENCE [LARGE SCALE GENOMIC DNA]</scope>
    <source>
        <strain evidence="4 6">AF22-3AC</strain>
    </source>
</reference>